<name>A0A9X2KHE5_9MICC</name>
<dbReference type="AlphaFoldDB" id="A0A9X2KHE5"/>
<reference evidence="1" key="1">
    <citation type="submission" date="2022-06" db="EMBL/GenBank/DDBJ databases">
        <title>Rothia sp. isolated from sandalwood seedling.</title>
        <authorList>
            <person name="Tuikhar N."/>
            <person name="Kirdat K."/>
            <person name="Thorat V."/>
            <person name="Swetha P."/>
            <person name="Padma S."/>
            <person name="Sundararaj R."/>
            <person name="Yadav A."/>
        </authorList>
    </citation>
    <scope>NUCLEOTIDE SEQUENCE</scope>
    <source>
        <strain evidence="1">AR01</strain>
    </source>
</reference>
<comment type="caution">
    <text evidence="1">The sequence shown here is derived from an EMBL/GenBank/DDBJ whole genome shotgun (WGS) entry which is preliminary data.</text>
</comment>
<dbReference type="Proteomes" id="UP001139502">
    <property type="component" value="Unassembled WGS sequence"/>
</dbReference>
<evidence type="ECO:0000313" key="1">
    <source>
        <dbReference type="EMBL" id="MCP3424810.1"/>
    </source>
</evidence>
<proteinExistence type="predicted"/>
<keyword evidence="2" id="KW-1185">Reference proteome</keyword>
<accession>A0A9X2KHE5</accession>
<evidence type="ECO:0000313" key="2">
    <source>
        <dbReference type="Proteomes" id="UP001139502"/>
    </source>
</evidence>
<dbReference type="EMBL" id="JANAFB010000003">
    <property type="protein sequence ID" value="MCP3424810.1"/>
    <property type="molecule type" value="Genomic_DNA"/>
</dbReference>
<sequence>MSDLVPACLSPGDAAAYGRWLGGGQEPVPWSWEDDGSLACLLAPAPWSFWIGVGAVTDGMLRPVLVFKNPVPVMDDRLLGDEPPRRIDEQLRRRLEHRLRVHNPGLQGALERLRAEPVGRLIERSGALDGTGEVSGESWR</sequence>
<gene>
    <name evidence="1" type="ORF">NBM05_01875</name>
</gene>
<protein>
    <submittedName>
        <fullName evidence="1">Uncharacterized protein</fullName>
    </submittedName>
</protein>
<dbReference type="RefSeq" id="WP_254164724.1">
    <property type="nucleotide sequence ID" value="NZ_JANAFB010000003.1"/>
</dbReference>
<organism evidence="1 2">
    <name type="scientific">Rothia santali</name>
    <dbReference type="NCBI Taxonomy" id="2949643"/>
    <lineage>
        <taxon>Bacteria</taxon>
        <taxon>Bacillati</taxon>
        <taxon>Actinomycetota</taxon>
        <taxon>Actinomycetes</taxon>
        <taxon>Micrococcales</taxon>
        <taxon>Micrococcaceae</taxon>
        <taxon>Rothia</taxon>
    </lineage>
</organism>